<accession>A0A0P4VS42</accession>
<evidence type="ECO:0000256" key="7">
    <source>
        <dbReference type="SAM" id="MobiDB-lite"/>
    </source>
</evidence>
<dbReference type="Gene3D" id="1.20.5.170">
    <property type="match status" value="1"/>
</dbReference>
<reference evidence="10" key="1">
    <citation type="submission" date="2015-09" db="EMBL/GenBank/DDBJ databases">
        <title>Scylla olivacea transcriptome.</title>
        <authorList>
            <person name="Ikhwanuddin M."/>
        </authorList>
    </citation>
    <scope>NUCLEOTIDE SEQUENCE</scope>
</reference>
<evidence type="ECO:0000313" key="10">
    <source>
        <dbReference type="EMBL" id="JAI58202.1"/>
    </source>
</evidence>
<evidence type="ECO:0000256" key="4">
    <source>
        <dbReference type="ARBA" id="ARBA00023242"/>
    </source>
</evidence>
<dbReference type="PANTHER" id="PTHR45721:SF11">
    <property type="entry name" value="LAMIN DM0-RELATED"/>
    <property type="match status" value="1"/>
</dbReference>
<dbReference type="Gene3D" id="1.20.5.1160">
    <property type="entry name" value="Vasodilator-stimulated phosphoprotein"/>
    <property type="match status" value="1"/>
</dbReference>
<dbReference type="AlphaFoldDB" id="A0A0P4VS42"/>
<dbReference type="Pfam" id="PF00038">
    <property type="entry name" value="Filament"/>
    <property type="match status" value="1"/>
</dbReference>
<dbReference type="SUPFAM" id="SSF64593">
    <property type="entry name" value="Intermediate filament protein, coiled coil region"/>
    <property type="match status" value="2"/>
</dbReference>
<feature type="compositionally biased region" description="Low complexity" evidence="7">
    <location>
        <begin position="397"/>
        <end position="413"/>
    </location>
</feature>
<dbReference type="GO" id="GO:0006998">
    <property type="term" value="P:nuclear envelope organization"/>
    <property type="evidence" value="ECO:0007669"/>
    <property type="project" value="TreeGrafter"/>
</dbReference>
<feature type="region of interest" description="Disordered" evidence="7">
    <location>
        <begin position="545"/>
        <end position="586"/>
    </location>
</feature>
<comment type="similarity">
    <text evidence="5">Belongs to the intermediate filament family.</text>
</comment>
<dbReference type="PROSITE" id="PS51842">
    <property type="entry name" value="IF_ROD_2"/>
    <property type="match status" value="1"/>
</dbReference>
<feature type="region of interest" description="Disordered" evidence="7">
    <location>
        <begin position="397"/>
        <end position="424"/>
    </location>
</feature>
<feature type="coiled-coil region" evidence="6">
    <location>
        <begin position="245"/>
        <end position="365"/>
    </location>
</feature>
<evidence type="ECO:0000256" key="6">
    <source>
        <dbReference type="SAM" id="Coils"/>
    </source>
</evidence>
<comment type="subcellular location">
    <subcellularLocation>
        <location evidence="1">Nucleus</location>
    </subcellularLocation>
</comment>
<dbReference type="PANTHER" id="PTHR45721">
    <property type="entry name" value="LAMIN DM0-RELATED"/>
    <property type="match status" value="1"/>
</dbReference>
<proteinExistence type="inferred from homology"/>
<dbReference type="InterPro" id="IPR018039">
    <property type="entry name" value="IF_conserved"/>
</dbReference>
<sequence length="586" mass="66403">MATKIGKKGMATPKGTPKGEGKERQSPLSPTRLSRLQEKEELQCLNDRLAAYIDRVRQLELENNRLNLQVETIQESVSKEVVSMKGLYEGELADARRLLDDTAREKAQLQIDVGKIRSANEDLRLRLSKKERELSATEKTLTAAENQVADLSARLNTSEAERKKLLAELKELKDEVAKLSRQLGEAKQQLESETLMRVDLENRCQSLREELQFKHQVFEQEVTETKKRKQLEISELDGKLQVEYETKLKDSLRELREDYEEQLKNNRAEVEDLYEAKIEELSRRDQRSLEDSEALTTSLREAKREVQELSSRLTYLEGTNQTLEQRVSDLEGQLENERDAHSIEVARLKEEIARLVEEMSGHLQEYQDLMDVKIALDMEIAAYRKLLEAEEARLHISVTSTKTPSTPSTSSTPAGRRTPLRGGLKRKRAALLEEQKISTSFKSSATSTGVLQISEDCPQGKFVKIVNTSDKDLSLGGYQIIREVMGGAQTTYKFHSKSKIGAGAEVTVYSCDCTEVTHEPPLTIVMKNQKWAVGDEMTTRLLTASEEVASRESKRESESFSSISERDMPESKRLATGKSPEKCSLM</sequence>
<dbReference type="SUPFAM" id="SSF74853">
    <property type="entry name" value="Lamin A/C globular tail domain"/>
    <property type="match status" value="1"/>
</dbReference>
<evidence type="ECO:0000259" key="9">
    <source>
        <dbReference type="PROSITE" id="PS51842"/>
    </source>
</evidence>
<dbReference type="GO" id="GO:0005652">
    <property type="term" value="C:nuclear lamina"/>
    <property type="evidence" value="ECO:0007669"/>
    <property type="project" value="TreeGrafter"/>
</dbReference>
<evidence type="ECO:0000256" key="2">
    <source>
        <dbReference type="ARBA" id="ARBA00022754"/>
    </source>
</evidence>
<dbReference type="InterPro" id="IPR001322">
    <property type="entry name" value="Lamin_tail_dom"/>
</dbReference>
<dbReference type="GO" id="GO:0090435">
    <property type="term" value="P:protein localization to nuclear envelope"/>
    <property type="evidence" value="ECO:0007669"/>
    <property type="project" value="TreeGrafter"/>
</dbReference>
<dbReference type="PROSITE" id="PS00226">
    <property type="entry name" value="IF_ROD_1"/>
    <property type="match status" value="1"/>
</dbReference>
<feature type="region of interest" description="Disordered" evidence="7">
    <location>
        <begin position="1"/>
        <end position="35"/>
    </location>
</feature>
<dbReference type="PROSITE" id="PS51841">
    <property type="entry name" value="LTD"/>
    <property type="match status" value="1"/>
</dbReference>
<dbReference type="InterPro" id="IPR036415">
    <property type="entry name" value="Lamin_tail_dom_sf"/>
</dbReference>
<dbReference type="Gene3D" id="1.20.5.500">
    <property type="entry name" value="Single helix bin"/>
    <property type="match status" value="1"/>
</dbReference>
<dbReference type="Gene3D" id="2.60.40.1260">
    <property type="entry name" value="Lamin Tail domain"/>
    <property type="match status" value="1"/>
</dbReference>
<dbReference type="InterPro" id="IPR039008">
    <property type="entry name" value="IF_rod_dom"/>
</dbReference>
<evidence type="ECO:0000259" key="8">
    <source>
        <dbReference type="PROSITE" id="PS51841"/>
    </source>
</evidence>
<evidence type="ECO:0000256" key="5">
    <source>
        <dbReference type="RuleBase" id="RU000685"/>
    </source>
</evidence>
<protein>
    <recommendedName>
        <fullName evidence="11">LTD domain-containing protein</fullName>
    </recommendedName>
</protein>
<evidence type="ECO:0008006" key="11">
    <source>
        <dbReference type="Google" id="ProtNLM"/>
    </source>
</evidence>
<evidence type="ECO:0000256" key="1">
    <source>
        <dbReference type="ARBA" id="ARBA00004123"/>
    </source>
</evidence>
<dbReference type="GO" id="GO:0031507">
    <property type="term" value="P:heterochromatin formation"/>
    <property type="evidence" value="ECO:0007669"/>
    <property type="project" value="TreeGrafter"/>
</dbReference>
<organism evidence="10">
    <name type="scientific">Scylla olivacea</name>
    <name type="common">Orange mud crab</name>
    <name type="synonym">Cancer olivacea</name>
    <dbReference type="NCBI Taxonomy" id="85551"/>
    <lineage>
        <taxon>Eukaryota</taxon>
        <taxon>Metazoa</taxon>
        <taxon>Ecdysozoa</taxon>
        <taxon>Arthropoda</taxon>
        <taxon>Crustacea</taxon>
        <taxon>Multicrustacea</taxon>
        <taxon>Malacostraca</taxon>
        <taxon>Eumalacostraca</taxon>
        <taxon>Eucarida</taxon>
        <taxon>Decapoda</taxon>
        <taxon>Pleocyemata</taxon>
        <taxon>Brachyura</taxon>
        <taxon>Eubrachyura</taxon>
        <taxon>Portunoidea</taxon>
        <taxon>Portunidae</taxon>
        <taxon>Portuninae</taxon>
        <taxon>Scylla</taxon>
    </lineage>
</organism>
<dbReference type="Pfam" id="PF00932">
    <property type="entry name" value="LTD"/>
    <property type="match status" value="1"/>
</dbReference>
<dbReference type="GO" id="GO:0005882">
    <property type="term" value="C:intermediate filament"/>
    <property type="evidence" value="ECO:0007669"/>
    <property type="project" value="UniProtKB-KW"/>
</dbReference>
<dbReference type="GO" id="GO:0007097">
    <property type="term" value="P:nuclear migration"/>
    <property type="evidence" value="ECO:0007669"/>
    <property type="project" value="TreeGrafter"/>
</dbReference>
<feature type="compositionally biased region" description="Basic and acidic residues" evidence="7">
    <location>
        <begin position="548"/>
        <end position="573"/>
    </location>
</feature>
<dbReference type="GO" id="GO:0005200">
    <property type="term" value="F:structural constituent of cytoskeleton"/>
    <property type="evidence" value="ECO:0007669"/>
    <property type="project" value="TreeGrafter"/>
</dbReference>
<dbReference type="SMART" id="SM01391">
    <property type="entry name" value="Filament"/>
    <property type="match status" value="1"/>
</dbReference>
<keyword evidence="3 6" id="KW-0175">Coiled coil</keyword>
<dbReference type="EMBL" id="GDRN01102662">
    <property type="protein sequence ID" value="JAI58202.1"/>
    <property type="molecule type" value="Transcribed_RNA"/>
</dbReference>
<feature type="domain" description="IF rod" evidence="9">
    <location>
        <begin position="38"/>
        <end position="394"/>
    </location>
</feature>
<dbReference type="GO" id="GO:0051664">
    <property type="term" value="P:nuclear pore localization"/>
    <property type="evidence" value="ECO:0007669"/>
    <property type="project" value="TreeGrafter"/>
</dbReference>
<evidence type="ECO:0000256" key="3">
    <source>
        <dbReference type="ARBA" id="ARBA00023054"/>
    </source>
</evidence>
<feature type="domain" description="LTD" evidence="8">
    <location>
        <begin position="437"/>
        <end position="555"/>
    </location>
</feature>
<keyword evidence="4" id="KW-0539">Nucleus</keyword>
<name>A0A0P4VS42_SCYOL</name>
<feature type="coiled-coil region" evidence="6">
    <location>
        <begin position="35"/>
        <end position="217"/>
    </location>
</feature>
<keyword evidence="2 5" id="KW-0403">Intermediate filament</keyword>